<organism evidence="13 14">
    <name type="scientific">Microbacterium mcarthurae</name>
    <dbReference type="NCBI Taxonomy" id="3035918"/>
    <lineage>
        <taxon>Bacteria</taxon>
        <taxon>Bacillati</taxon>
        <taxon>Actinomycetota</taxon>
        <taxon>Actinomycetes</taxon>
        <taxon>Micrococcales</taxon>
        <taxon>Microbacteriaceae</taxon>
        <taxon>Microbacterium</taxon>
    </lineage>
</organism>
<dbReference type="SUPFAM" id="SSF52777">
    <property type="entry name" value="CoA-dependent acyltransferases"/>
    <property type="match status" value="1"/>
</dbReference>
<accession>A0ABW9GJL4</accession>
<evidence type="ECO:0000259" key="11">
    <source>
        <dbReference type="Pfam" id="PF03007"/>
    </source>
</evidence>
<dbReference type="PANTHER" id="PTHR31650:SF1">
    <property type="entry name" value="WAX ESTER SYNTHASE_DIACYLGLYCEROL ACYLTRANSFERASE 4-RELATED"/>
    <property type="match status" value="1"/>
</dbReference>
<evidence type="ECO:0000256" key="3">
    <source>
        <dbReference type="ARBA" id="ARBA00009587"/>
    </source>
</evidence>
<feature type="domain" description="O-acyltransferase WSD1-like N-terminal" evidence="11">
    <location>
        <begin position="5"/>
        <end position="164"/>
    </location>
</feature>
<evidence type="ECO:0000259" key="12">
    <source>
        <dbReference type="Pfam" id="PF06974"/>
    </source>
</evidence>
<name>A0ABW9GJL4_9MICO</name>
<dbReference type="RefSeq" id="WP_408905566.1">
    <property type="nucleotide sequence ID" value="NZ_JAROCE010000002.1"/>
</dbReference>
<comment type="caution">
    <text evidence="13">The sequence shown here is derived from an EMBL/GenBank/DDBJ whole genome shotgun (WGS) entry which is preliminary data.</text>
</comment>
<evidence type="ECO:0000256" key="10">
    <source>
        <dbReference type="ARBA" id="ARBA00048109"/>
    </source>
</evidence>
<proteinExistence type="inferred from homology"/>
<keyword evidence="5" id="KW-0444">Lipid biosynthesis</keyword>
<dbReference type="PANTHER" id="PTHR31650">
    <property type="entry name" value="O-ACYLTRANSFERASE (WSD1-LIKE) FAMILY PROTEIN"/>
    <property type="match status" value="1"/>
</dbReference>
<comment type="pathway">
    <text evidence="1">Glycerolipid metabolism; triacylglycerol biosynthesis.</text>
</comment>
<dbReference type="InterPro" id="IPR009721">
    <property type="entry name" value="O-acyltransferase_WSD1_C"/>
</dbReference>
<keyword evidence="14" id="KW-1185">Reference proteome</keyword>
<sequence length="418" mass="44826">MGEPLSDDDARILALESDAVRGHALKLLVLEPGAALDLEAVRAGVLSRLGGFPRARQRVVGHASPQWEDTALDIAAHVRQFPAADPGELRAVVGRLMSEPLDRARPLWTIDLVGPLADGREALAVRLHHAMADGITAVRFLDAVVFEPHDDPAHEVGIRDPDSRPSRWREWERMPRTLARELGHPGSRSPFDRPITARRALAFADVPLREAHAVGAARTDHATINDVLLAVVGGAVRRVLVARGHLPHLNAQVPVSLHEAGEDAASAGNRDSFVDVDLCLHEADDARRLDLLSAQTRERKRDNDARSLADLFHALAAAGPFGAAVRGFADGPRAFALSVSNVPGPRVAVAVSGRRVTHVYTSSEPAPRHALRVAAISNDRWLGVGFCVDPTAVPGVEAFADAAHDAWEALRADAGRGL</sequence>
<dbReference type="Proteomes" id="UP001630303">
    <property type="component" value="Unassembled WGS sequence"/>
</dbReference>
<evidence type="ECO:0000256" key="4">
    <source>
        <dbReference type="ARBA" id="ARBA00013244"/>
    </source>
</evidence>
<evidence type="ECO:0000256" key="8">
    <source>
        <dbReference type="ARBA" id="ARBA00023098"/>
    </source>
</evidence>
<dbReference type="EC" id="2.3.1.20" evidence="4"/>
<dbReference type="InterPro" id="IPR004255">
    <property type="entry name" value="O-acyltransferase_WSD1_N"/>
</dbReference>
<dbReference type="Pfam" id="PF06974">
    <property type="entry name" value="WS_DGAT_C"/>
    <property type="match status" value="1"/>
</dbReference>
<reference evidence="13 14" key="1">
    <citation type="submission" date="2023-03" db="EMBL/GenBank/DDBJ databases">
        <title>MT1 and MT2 Draft Genomes of Novel Species.</title>
        <authorList>
            <person name="Venkateswaran K."/>
        </authorList>
    </citation>
    <scope>NUCLEOTIDE SEQUENCE [LARGE SCALE GENOMIC DNA]</scope>
    <source>
        <strain evidence="13 14">IF8SW-P5</strain>
    </source>
</reference>
<keyword evidence="6" id="KW-0808">Transferase</keyword>
<keyword evidence="7" id="KW-0319">Glycerol metabolism</keyword>
<dbReference type="InterPro" id="IPR045034">
    <property type="entry name" value="O-acyltransferase_WSD1-like"/>
</dbReference>
<dbReference type="EMBL" id="JAROCE010000002">
    <property type="protein sequence ID" value="MFM2720755.1"/>
    <property type="molecule type" value="Genomic_DNA"/>
</dbReference>
<dbReference type="Pfam" id="PF03007">
    <property type="entry name" value="WS_DGAT_cat"/>
    <property type="match status" value="1"/>
</dbReference>
<evidence type="ECO:0000256" key="6">
    <source>
        <dbReference type="ARBA" id="ARBA00022679"/>
    </source>
</evidence>
<comment type="catalytic activity">
    <reaction evidence="10">
        <text>an acyl-CoA + a 1,2-diacyl-sn-glycerol = a triacyl-sn-glycerol + CoA</text>
        <dbReference type="Rhea" id="RHEA:10868"/>
        <dbReference type="ChEBI" id="CHEBI:17815"/>
        <dbReference type="ChEBI" id="CHEBI:57287"/>
        <dbReference type="ChEBI" id="CHEBI:58342"/>
        <dbReference type="ChEBI" id="CHEBI:64615"/>
        <dbReference type="EC" id="2.3.1.20"/>
    </reaction>
</comment>
<comment type="pathway">
    <text evidence="2">Lipid metabolism.</text>
</comment>
<evidence type="ECO:0000256" key="1">
    <source>
        <dbReference type="ARBA" id="ARBA00004771"/>
    </source>
</evidence>
<comment type="similarity">
    <text evidence="3">Belongs to the long-chain O-acyltransferase family.</text>
</comment>
<evidence type="ECO:0000256" key="5">
    <source>
        <dbReference type="ARBA" id="ARBA00022516"/>
    </source>
</evidence>
<protein>
    <recommendedName>
        <fullName evidence="4">diacylglycerol O-acyltransferase</fullName>
        <ecNumber evidence="4">2.3.1.20</ecNumber>
    </recommendedName>
</protein>
<evidence type="ECO:0000313" key="13">
    <source>
        <dbReference type="EMBL" id="MFM2720755.1"/>
    </source>
</evidence>
<keyword evidence="9" id="KW-0012">Acyltransferase</keyword>
<evidence type="ECO:0000256" key="2">
    <source>
        <dbReference type="ARBA" id="ARBA00005189"/>
    </source>
</evidence>
<evidence type="ECO:0000256" key="9">
    <source>
        <dbReference type="ARBA" id="ARBA00023315"/>
    </source>
</evidence>
<feature type="domain" description="O-acyltransferase WSD1 C-terminal" evidence="12">
    <location>
        <begin position="268"/>
        <end position="410"/>
    </location>
</feature>
<gene>
    <name evidence="13" type="ORF">P5G46_09590</name>
</gene>
<evidence type="ECO:0000256" key="7">
    <source>
        <dbReference type="ARBA" id="ARBA00022798"/>
    </source>
</evidence>
<evidence type="ECO:0000313" key="14">
    <source>
        <dbReference type="Proteomes" id="UP001630303"/>
    </source>
</evidence>
<keyword evidence="8" id="KW-0443">Lipid metabolism</keyword>